<feature type="compositionally biased region" description="Basic and acidic residues" evidence="1">
    <location>
        <begin position="172"/>
        <end position="182"/>
    </location>
</feature>
<evidence type="ECO:0000313" key="2">
    <source>
        <dbReference type="EnsemblMetazoa" id="AMAM008643-PA"/>
    </source>
</evidence>
<evidence type="ECO:0000256" key="1">
    <source>
        <dbReference type="SAM" id="MobiDB-lite"/>
    </source>
</evidence>
<feature type="region of interest" description="Disordered" evidence="1">
    <location>
        <begin position="287"/>
        <end position="307"/>
    </location>
</feature>
<evidence type="ECO:0000313" key="3">
    <source>
        <dbReference type="Proteomes" id="UP000075901"/>
    </source>
</evidence>
<name>A0A182SKM7_9DIPT</name>
<keyword evidence="3" id="KW-1185">Reference proteome</keyword>
<feature type="compositionally biased region" description="Basic and acidic residues" evidence="1">
    <location>
        <begin position="98"/>
        <end position="123"/>
    </location>
</feature>
<sequence length="329" mass="38427">MENFTAVDKLEPDQPKGGRSGGLVVRRDKGEDDIVFKQPQVSLLGLDKLAAARRAQQKKASKLSFYGHDADDGDDADDRGSSESRRKEHHHSSSRKHRDSEDRRDRESSEHRKRSKREEEDYHRSRKYRERAVETPSYSGGVSDVARQKLSSKEKAEYDAYRKKGSLYATSKGEDRRREKYRPPSVRSGSESRRSTFSRYEPSTPRSRHRSKQPSSSNWTDDEDDDGAPAGQRSSWDFPTPKPFAGSEFTEADREQWKEEQLRLDREWYGSDDERQMNEFSELNSQYIQQREQQQQSRNNRRISAQQRQINKDNELWEKNRLLTSGVVM</sequence>
<organism evidence="2 3">
    <name type="scientific">Anopheles maculatus</name>
    <dbReference type="NCBI Taxonomy" id="74869"/>
    <lineage>
        <taxon>Eukaryota</taxon>
        <taxon>Metazoa</taxon>
        <taxon>Ecdysozoa</taxon>
        <taxon>Arthropoda</taxon>
        <taxon>Hexapoda</taxon>
        <taxon>Insecta</taxon>
        <taxon>Pterygota</taxon>
        <taxon>Neoptera</taxon>
        <taxon>Endopterygota</taxon>
        <taxon>Diptera</taxon>
        <taxon>Nematocera</taxon>
        <taxon>Culicoidea</taxon>
        <taxon>Culicidae</taxon>
        <taxon>Anophelinae</taxon>
        <taxon>Anopheles</taxon>
        <taxon>Anopheles maculatus group</taxon>
    </lineage>
</organism>
<feature type="region of interest" description="Disordered" evidence="1">
    <location>
        <begin position="52"/>
        <end position="256"/>
    </location>
</feature>
<dbReference type="VEuPathDB" id="VectorBase:AMAM008643"/>
<dbReference type="Proteomes" id="UP000075901">
    <property type="component" value="Unassembled WGS sequence"/>
</dbReference>
<dbReference type="EnsemblMetazoa" id="AMAM008643-RA">
    <property type="protein sequence ID" value="AMAM008643-PA"/>
    <property type="gene ID" value="AMAM008643"/>
</dbReference>
<dbReference type="AlphaFoldDB" id="A0A182SKM7"/>
<feature type="region of interest" description="Disordered" evidence="1">
    <location>
        <begin position="1"/>
        <end position="40"/>
    </location>
</feature>
<proteinExistence type="predicted"/>
<reference evidence="2" key="2">
    <citation type="submission" date="2020-05" db="UniProtKB">
        <authorList>
            <consortium name="EnsemblMetazoa"/>
        </authorList>
    </citation>
    <scope>IDENTIFICATION</scope>
    <source>
        <strain evidence="2">maculatus3</strain>
    </source>
</reference>
<accession>A0A182SKM7</accession>
<feature type="compositionally biased region" description="Basic residues" evidence="1">
    <location>
        <begin position="87"/>
        <end position="97"/>
    </location>
</feature>
<feature type="compositionally biased region" description="Basic and acidic residues" evidence="1">
    <location>
        <begin position="151"/>
        <end position="162"/>
    </location>
</feature>
<reference evidence="3" key="1">
    <citation type="submission" date="2013-09" db="EMBL/GenBank/DDBJ databases">
        <title>The Genome Sequence of Anopheles maculatus species B.</title>
        <authorList>
            <consortium name="The Broad Institute Genomics Platform"/>
            <person name="Neafsey D.E."/>
            <person name="Besansky N."/>
            <person name="Howell P."/>
            <person name="Walton C."/>
            <person name="Young S.K."/>
            <person name="Zeng Q."/>
            <person name="Gargeya S."/>
            <person name="Fitzgerald M."/>
            <person name="Haas B."/>
            <person name="Abouelleil A."/>
            <person name="Allen A.W."/>
            <person name="Alvarado L."/>
            <person name="Arachchi H.M."/>
            <person name="Berlin A.M."/>
            <person name="Chapman S.B."/>
            <person name="Gainer-Dewar J."/>
            <person name="Goldberg J."/>
            <person name="Griggs A."/>
            <person name="Gujja S."/>
            <person name="Hansen M."/>
            <person name="Howarth C."/>
            <person name="Imamovic A."/>
            <person name="Ireland A."/>
            <person name="Larimer J."/>
            <person name="McCowan C."/>
            <person name="Murphy C."/>
            <person name="Pearson M."/>
            <person name="Poon T.W."/>
            <person name="Priest M."/>
            <person name="Roberts A."/>
            <person name="Saif S."/>
            <person name="Shea T."/>
            <person name="Sisk P."/>
            <person name="Sykes S."/>
            <person name="Wortman J."/>
            <person name="Nusbaum C."/>
            <person name="Birren B."/>
        </authorList>
    </citation>
    <scope>NUCLEOTIDE SEQUENCE [LARGE SCALE GENOMIC DNA]</scope>
    <source>
        <strain evidence="3">maculatus3</strain>
    </source>
</reference>
<feature type="compositionally biased region" description="Basic and acidic residues" evidence="1">
    <location>
        <begin position="25"/>
        <end position="35"/>
    </location>
</feature>
<protein>
    <submittedName>
        <fullName evidence="2">Uncharacterized protein</fullName>
    </submittedName>
</protein>